<feature type="non-terminal residue" evidence="1">
    <location>
        <position position="95"/>
    </location>
</feature>
<name>A0A382CXP3_9ZZZZ</name>
<proteinExistence type="predicted"/>
<protein>
    <submittedName>
        <fullName evidence="1">Uncharacterized protein</fullName>
    </submittedName>
</protein>
<evidence type="ECO:0000313" key="1">
    <source>
        <dbReference type="EMBL" id="SVB30582.1"/>
    </source>
</evidence>
<dbReference type="AlphaFoldDB" id="A0A382CXP3"/>
<accession>A0A382CXP3</accession>
<reference evidence="1" key="1">
    <citation type="submission" date="2018-05" db="EMBL/GenBank/DDBJ databases">
        <authorList>
            <person name="Lanie J.A."/>
            <person name="Ng W.-L."/>
            <person name="Kazmierczak K.M."/>
            <person name="Andrzejewski T.M."/>
            <person name="Davidsen T.M."/>
            <person name="Wayne K.J."/>
            <person name="Tettelin H."/>
            <person name="Glass J.I."/>
            <person name="Rusch D."/>
            <person name="Podicherti R."/>
            <person name="Tsui H.-C.T."/>
            <person name="Winkler M.E."/>
        </authorList>
    </citation>
    <scope>NUCLEOTIDE SEQUENCE</scope>
</reference>
<organism evidence="1">
    <name type="scientific">marine metagenome</name>
    <dbReference type="NCBI Taxonomy" id="408172"/>
    <lineage>
        <taxon>unclassified sequences</taxon>
        <taxon>metagenomes</taxon>
        <taxon>ecological metagenomes</taxon>
    </lineage>
</organism>
<dbReference type="EMBL" id="UINC01036507">
    <property type="protein sequence ID" value="SVB30582.1"/>
    <property type="molecule type" value="Genomic_DNA"/>
</dbReference>
<gene>
    <name evidence="1" type="ORF">METZ01_LOCUS183436</name>
</gene>
<sequence>MAFLLIFFTYFFNLKKKQPSTNLDQIKTVEPDGEKEKAANTFVDVEYGGFDKNGNRFVIGSKYANFEIDRSNIIRMEQILCTFYFKDGTNLTIVS</sequence>